<proteinExistence type="predicted"/>
<evidence type="ECO:0000313" key="2">
    <source>
        <dbReference type="Proteomes" id="UP001211513"/>
    </source>
</evidence>
<dbReference type="AlphaFoldDB" id="A0AAJ5QYW5"/>
<name>A0AAJ5QYW5_XYLFS</name>
<sequence>MHVLVPDFGSGKGGGVPMGSVTTMTTAEYAKHRGVSDSYIRRMRRKGNVILGEDGRIHVNASDTLLDGMTHPVQGGKRGMTDPPAAAVPTFTVMTPQGIPVQEAFRRERVARALMAELDLGKQAEQLTCVDEVNRAVFTLVRQALNQLRGMSGRLRKTLAAETDAGKVTQIIDTDVAHICKQMQDAATTLLKTNTPDAEPVQANDTNDTLAFEEEGVSG</sequence>
<reference evidence="1" key="1">
    <citation type="journal article" date="2022" name="Phytopathology">
        <title>Complete circularized genome resources of seven strains of Xylella fastidiosa subsp. fastidiosa using hybrid assembly reveals unknown plasmids.</title>
        <authorList>
            <person name="Velasco-Amo M.D.P."/>
            <person name="Arias-Giraldo L.F.F."/>
            <person name="Ecija M.R."/>
            <person name="De La Fuente L."/>
            <person name="Marco-Noales E."/>
            <person name="Moralejo E."/>
            <person name="Navas-Cort J.A."/>
            <person name="Landa B.B."/>
        </authorList>
    </citation>
    <scope>NUCLEOTIDE SEQUENCE</scope>
    <source>
        <strain evidence="1">CFBP8073</strain>
    </source>
</reference>
<evidence type="ECO:0008006" key="3">
    <source>
        <dbReference type="Google" id="ProtNLM"/>
    </source>
</evidence>
<dbReference type="EMBL" id="CP109886">
    <property type="protein sequence ID" value="WCF27736.1"/>
    <property type="molecule type" value="Genomic_DNA"/>
</dbReference>
<accession>A0AAJ5QYW5</accession>
<dbReference type="Proteomes" id="UP001211513">
    <property type="component" value="Chromosome"/>
</dbReference>
<organism evidence="1 2">
    <name type="scientific">Xylella fastidiosa subsp. fastidiosa</name>
    <dbReference type="NCBI Taxonomy" id="644356"/>
    <lineage>
        <taxon>Bacteria</taxon>
        <taxon>Pseudomonadati</taxon>
        <taxon>Pseudomonadota</taxon>
        <taxon>Gammaproteobacteria</taxon>
        <taxon>Lysobacterales</taxon>
        <taxon>Lysobacteraceae</taxon>
        <taxon>Xylella</taxon>
    </lineage>
</organism>
<protein>
    <recommendedName>
        <fullName evidence="3">Terminase small subunit</fullName>
    </recommendedName>
</protein>
<gene>
    <name evidence="1" type="ORF">OK117_08820</name>
</gene>
<evidence type="ECO:0000313" key="1">
    <source>
        <dbReference type="EMBL" id="WCF27736.1"/>
    </source>
</evidence>
<reference evidence="1" key="2">
    <citation type="submission" date="2022-10" db="EMBL/GenBank/DDBJ databases">
        <authorList>
            <person name="Landa B."/>
            <person name="Arias-Giraldo L.F."/>
            <person name="Roman-Ecija M."/>
            <person name="Velasco-Amo M.P."/>
            <person name="De La Fuente L."/>
            <person name="Marco-Noales E."/>
            <person name="Moralejo E."/>
        </authorList>
    </citation>
    <scope>NUCLEOTIDE SEQUENCE</scope>
    <source>
        <strain evidence="1">CFBP8073</strain>
    </source>
</reference>